<keyword evidence="2" id="KW-0540">Nuclease</keyword>
<dbReference type="SMART" id="SM00479">
    <property type="entry name" value="EXOIII"/>
    <property type="match status" value="1"/>
</dbReference>
<keyword evidence="3" id="KW-0479">Metal-binding</keyword>
<feature type="region of interest" description="Disordered" evidence="8">
    <location>
        <begin position="52"/>
        <end position="80"/>
    </location>
</feature>
<sequence length="339" mass="38238">MKIGTMFFSLLQEPRCRIHSIANYWDETFLSSSKIYSNSSSRRLLCSRIHGQDGGHGKKWSGRRPVTTKTEGKGNKPATWSTRSRIIKPEISSATVLASDALSVNKTQLVHFQDFQYCDIRQEIAQNKDLSSKVTVIVFDIETTGLSREKGRIIEIALRDLQGGENSTFQTLVNPERDVTNSYIHGITTKMVNRPDVPRMEDLIPILLQYIQSRQKPGGYVLLVGHNARCFDVPFIINEFTRCSVEIPPNWLFADTLPLARELKKSIGTKLSSTTLEALRELYSIQLDGSAHRAMVDVNTLSRILPRLTFDLKLTLSCLVERSFTESDLANSKKKKNSG</sequence>
<evidence type="ECO:0000256" key="4">
    <source>
        <dbReference type="ARBA" id="ARBA00022801"/>
    </source>
</evidence>
<comment type="similarity">
    <text evidence="7">Belongs to the exonuclease superfamily. TREX family.</text>
</comment>
<dbReference type="FunFam" id="3.30.420.10:FF:000081">
    <property type="entry name" value="Exonuclease DPD1 chloroplastic/mitochondrial"/>
    <property type="match status" value="1"/>
</dbReference>
<dbReference type="SUPFAM" id="SSF53098">
    <property type="entry name" value="Ribonuclease H-like"/>
    <property type="match status" value="1"/>
</dbReference>
<dbReference type="PANTHER" id="PTHR13058">
    <property type="entry name" value="THREE PRIME REPAIR EXONUCLEASE 1, 2"/>
    <property type="match status" value="1"/>
</dbReference>
<dbReference type="GO" id="GO:0003676">
    <property type="term" value="F:nucleic acid binding"/>
    <property type="evidence" value="ECO:0007669"/>
    <property type="project" value="InterPro"/>
</dbReference>
<dbReference type="GO" id="GO:0046872">
    <property type="term" value="F:metal ion binding"/>
    <property type="evidence" value="ECO:0007669"/>
    <property type="project" value="UniProtKB-KW"/>
</dbReference>
<dbReference type="EMBL" id="JAWXYG010000005">
    <property type="protein sequence ID" value="KAK4273412.1"/>
    <property type="molecule type" value="Genomic_DNA"/>
</dbReference>
<evidence type="ECO:0000313" key="10">
    <source>
        <dbReference type="EMBL" id="KAK4273412.1"/>
    </source>
</evidence>
<dbReference type="Pfam" id="PF00929">
    <property type="entry name" value="RNase_T"/>
    <property type="match status" value="1"/>
</dbReference>
<keyword evidence="5" id="KW-0269">Exonuclease</keyword>
<protein>
    <recommendedName>
        <fullName evidence="9">Exonuclease domain-containing protein</fullName>
    </recommendedName>
</protein>
<comment type="caution">
    <text evidence="10">The sequence shown here is derived from an EMBL/GenBank/DDBJ whole genome shotgun (WGS) entry which is preliminary data.</text>
</comment>
<organism evidence="10 11">
    <name type="scientific">Acacia crassicarpa</name>
    <name type="common">northern wattle</name>
    <dbReference type="NCBI Taxonomy" id="499986"/>
    <lineage>
        <taxon>Eukaryota</taxon>
        <taxon>Viridiplantae</taxon>
        <taxon>Streptophyta</taxon>
        <taxon>Embryophyta</taxon>
        <taxon>Tracheophyta</taxon>
        <taxon>Spermatophyta</taxon>
        <taxon>Magnoliopsida</taxon>
        <taxon>eudicotyledons</taxon>
        <taxon>Gunneridae</taxon>
        <taxon>Pentapetalae</taxon>
        <taxon>rosids</taxon>
        <taxon>fabids</taxon>
        <taxon>Fabales</taxon>
        <taxon>Fabaceae</taxon>
        <taxon>Caesalpinioideae</taxon>
        <taxon>mimosoid clade</taxon>
        <taxon>Acacieae</taxon>
        <taxon>Acacia</taxon>
    </lineage>
</organism>
<dbReference type="InterPro" id="IPR012337">
    <property type="entry name" value="RNaseH-like_sf"/>
</dbReference>
<dbReference type="InterPro" id="IPR013520">
    <property type="entry name" value="Ribonucl_H"/>
</dbReference>
<reference evidence="10" key="1">
    <citation type="submission" date="2023-10" db="EMBL/GenBank/DDBJ databases">
        <title>Chromosome-level genome of the transformable northern wattle, Acacia crassicarpa.</title>
        <authorList>
            <person name="Massaro I."/>
            <person name="Sinha N.R."/>
            <person name="Poethig S."/>
            <person name="Leichty A.R."/>
        </authorList>
    </citation>
    <scope>NUCLEOTIDE SEQUENCE</scope>
    <source>
        <strain evidence="10">Acra3RX</strain>
        <tissue evidence="10">Leaf</tissue>
    </source>
</reference>
<evidence type="ECO:0000256" key="1">
    <source>
        <dbReference type="ARBA" id="ARBA00001946"/>
    </source>
</evidence>
<evidence type="ECO:0000256" key="3">
    <source>
        <dbReference type="ARBA" id="ARBA00022723"/>
    </source>
</evidence>
<evidence type="ECO:0000256" key="7">
    <source>
        <dbReference type="ARBA" id="ARBA00025769"/>
    </source>
</evidence>
<accession>A0AAE1MMG2</accession>
<evidence type="ECO:0000259" key="9">
    <source>
        <dbReference type="SMART" id="SM00479"/>
    </source>
</evidence>
<dbReference type="GO" id="GO:0006308">
    <property type="term" value="P:DNA catabolic process"/>
    <property type="evidence" value="ECO:0007669"/>
    <property type="project" value="TreeGrafter"/>
</dbReference>
<dbReference type="AlphaFoldDB" id="A0AAE1MMG2"/>
<evidence type="ECO:0000256" key="2">
    <source>
        <dbReference type="ARBA" id="ARBA00022722"/>
    </source>
</evidence>
<gene>
    <name evidence="10" type="ORF">QN277_021821</name>
</gene>
<evidence type="ECO:0000256" key="5">
    <source>
        <dbReference type="ARBA" id="ARBA00022839"/>
    </source>
</evidence>
<evidence type="ECO:0000256" key="8">
    <source>
        <dbReference type="SAM" id="MobiDB-lite"/>
    </source>
</evidence>
<dbReference type="Gene3D" id="3.30.420.10">
    <property type="entry name" value="Ribonuclease H-like superfamily/Ribonuclease H"/>
    <property type="match status" value="1"/>
</dbReference>
<dbReference type="Proteomes" id="UP001293593">
    <property type="component" value="Unassembled WGS sequence"/>
</dbReference>
<dbReference type="GO" id="GO:0005737">
    <property type="term" value="C:cytoplasm"/>
    <property type="evidence" value="ECO:0007669"/>
    <property type="project" value="TreeGrafter"/>
</dbReference>
<proteinExistence type="inferred from homology"/>
<dbReference type="CDD" id="cd06127">
    <property type="entry name" value="DEDDh"/>
    <property type="match status" value="1"/>
</dbReference>
<comment type="cofactor">
    <cofactor evidence="1">
        <name>Mg(2+)</name>
        <dbReference type="ChEBI" id="CHEBI:18420"/>
    </cofactor>
</comment>
<name>A0AAE1MMG2_9FABA</name>
<evidence type="ECO:0000256" key="6">
    <source>
        <dbReference type="ARBA" id="ARBA00022842"/>
    </source>
</evidence>
<dbReference type="GO" id="GO:0008296">
    <property type="term" value="F:3'-5'-DNA exonuclease activity"/>
    <property type="evidence" value="ECO:0007669"/>
    <property type="project" value="TreeGrafter"/>
</dbReference>
<keyword evidence="4" id="KW-0378">Hydrolase</keyword>
<keyword evidence="6" id="KW-0460">Magnesium</keyword>
<dbReference type="PANTHER" id="PTHR13058:SF19">
    <property type="entry name" value="LD40940P"/>
    <property type="match status" value="1"/>
</dbReference>
<keyword evidence="11" id="KW-1185">Reference proteome</keyword>
<evidence type="ECO:0000313" key="11">
    <source>
        <dbReference type="Proteomes" id="UP001293593"/>
    </source>
</evidence>
<dbReference type="InterPro" id="IPR036397">
    <property type="entry name" value="RNaseH_sf"/>
</dbReference>
<feature type="domain" description="Exonuclease" evidence="9">
    <location>
        <begin position="135"/>
        <end position="314"/>
    </location>
</feature>
<dbReference type="InterPro" id="IPR040393">
    <property type="entry name" value="TREX1/2"/>
</dbReference>